<dbReference type="OrthoDB" id="6334960at2759"/>
<evidence type="ECO:0000256" key="1">
    <source>
        <dbReference type="SAM" id="Phobius"/>
    </source>
</evidence>
<gene>
    <name evidence="3" type="ORF">C7M84_025112</name>
</gene>
<dbReference type="Proteomes" id="UP000283509">
    <property type="component" value="Unassembled WGS sequence"/>
</dbReference>
<dbReference type="Gene3D" id="3.10.20.90">
    <property type="entry name" value="Phosphatidylinositol 3-kinase Catalytic Subunit, Chain A, domain 1"/>
    <property type="match status" value="1"/>
</dbReference>
<keyword evidence="1" id="KW-0472">Membrane</keyword>
<comment type="caution">
    <text evidence="3">The sequence shown here is derived from an EMBL/GenBank/DDBJ whole genome shotgun (WGS) entry which is preliminary data.</text>
</comment>
<dbReference type="PROSITE" id="PS50053">
    <property type="entry name" value="UBIQUITIN_2"/>
    <property type="match status" value="1"/>
</dbReference>
<proteinExistence type="predicted"/>
<feature type="transmembrane region" description="Helical" evidence="1">
    <location>
        <begin position="70"/>
        <end position="95"/>
    </location>
</feature>
<keyword evidence="4" id="KW-1185">Reference proteome</keyword>
<accession>A0A3R7MG49</accession>
<sequence>MPTPDTSWYSRHQLALSTTTSKEQKPTGNIPRQERLPRLFCFLISCLPVSLLLFLPLLFPSSHSPFYRTFPFLSTLFSIILPPLFFLLLLLFAIFSNLLPVSLLPLFSPSYYSSFLFPPFFFLSFSSSPFFSFLPFPLLRSFFQSFLSLLPPHLSFLLLLFALFNPSSSSCLSLLPPFSPAAAHVRISVIVKDLTGKQFRVEVEPSSQVIQIKRSLFNQYGLTVDNIALMLHGQRLREDETIADNGIVEGDIIEMTTRYEGGEVGGI</sequence>
<dbReference type="AlphaFoldDB" id="A0A3R7MG49"/>
<reference evidence="3 4" key="2">
    <citation type="submission" date="2019-01" db="EMBL/GenBank/DDBJ databases">
        <title>The decoding of complex shrimp genome reveals the adaptation for benthos swimmer, frequently molting mechanism and breeding impact on genome.</title>
        <authorList>
            <person name="Sun Y."/>
            <person name="Gao Y."/>
            <person name="Yu Y."/>
        </authorList>
    </citation>
    <scope>NUCLEOTIDE SEQUENCE [LARGE SCALE GENOMIC DNA]</scope>
    <source>
        <tissue evidence="3">Muscle</tissue>
    </source>
</reference>
<evidence type="ECO:0000313" key="3">
    <source>
        <dbReference type="EMBL" id="ROT81730.1"/>
    </source>
</evidence>
<feature type="transmembrane region" description="Helical" evidence="1">
    <location>
        <begin position="146"/>
        <end position="164"/>
    </location>
</feature>
<dbReference type="InterPro" id="IPR022617">
    <property type="entry name" value="Rad60/SUMO-like_dom"/>
</dbReference>
<name>A0A3R7MG49_PENVA</name>
<keyword evidence="1" id="KW-1133">Transmembrane helix</keyword>
<evidence type="ECO:0000313" key="4">
    <source>
        <dbReference type="Proteomes" id="UP000283509"/>
    </source>
</evidence>
<dbReference type="InterPro" id="IPR000626">
    <property type="entry name" value="Ubiquitin-like_dom"/>
</dbReference>
<dbReference type="InterPro" id="IPR029071">
    <property type="entry name" value="Ubiquitin-like_domsf"/>
</dbReference>
<organism evidence="3 4">
    <name type="scientific">Penaeus vannamei</name>
    <name type="common">Whiteleg shrimp</name>
    <name type="synonym">Litopenaeus vannamei</name>
    <dbReference type="NCBI Taxonomy" id="6689"/>
    <lineage>
        <taxon>Eukaryota</taxon>
        <taxon>Metazoa</taxon>
        <taxon>Ecdysozoa</taxon>
        <taxon>Arthropoda</taxon>
        <taxon>Crustacea</taxon>
        <taxon>Multicrustacea</taxon>
        <taxon>Malacostraca</taxon>
        <taxon>Eumalacostraca</taxon>
        <taxon>Eucarida</taxon>
        <taxon>Decapoda</taxon>
        <taxon>Dendrobranchiata</taxon>
        <taxon>Penaeoidea</taxon>
        <taxon>Penaeidae</taxon>
        <taxon>Penaeus</taxon>
    </lineage>
</organism>
<protein>
    <submittedName>
        <fullName evidence="3">Ubiquitin</fullName>
    </submittedName>
</protein>
<evidence type="ECO:0000259" key="2">
    <source>
        <dbReference type="PROSITE" id="PS50053"/>
    </source>
</evidence>
<dbReference type="Pfam" id="PF11976">
    <property type="entry name" value="Rad60-SLD"/>
    <property type="match status" value="1"/>
</dbReference>
<feature type="transmembrane region" description="Helical" evidence="1">
    <location>
        <begin position="36"/>
        <end position="58"/>
    </location>
</feature>
<dbReference type="SUPFAM" id="SSF54236">
    <property type="entry name" value="Ubiquitin-like"/>
    <property type="match status" value="1"/>
</dbReference>
<keyword evidence="1" id="KW-0812">Transmembrane</keyword>
<dbReference type="SMART" id="SM00213">
    <property type="entry name" value="UBQ"/>
    <property type="match status" value="1"/>
</dbReference>
<dbReference type="EMBL" id="QCYY01000927">
    <property type="protein sequence ID" value="ROT81730.1"/>
    <property type="molecule type" value="Genomic_DNA"/>
</dbReference>
<reference evidence="3 4" key="1">
    <citation type="submission" date="2018-04" db="EMBL/GenBank/DDBJ databases">
        <authorList>
            <person name="Zhang X."/>
            <person name="Yuan J."/>
            <person name="Li F."/>
            <person name="Xiang J."/>
        </authorList>
    </citation>
    <scope>NUCLEOTIDE SEQUENCE [LARGE SCALE GENOMIC DNA]</scope>
    <source>
        <tissue evidence="3">Muscle</tissue>
    </source>
</reference>
<feature type="domain" description="Ubiquitin-like" evidence="2">
    <location>
        <begin position="187"/>
        <end position="262"/>
    </location>
</feature>